<dbReference type="EMBL" id="QHKI01000001">
    <property type="protein sequence ID" value="RSM91569.1"/>
    <property type="molecule type" value="Genomic_DNA"/>
</dbReference>
<gene>
    <name evidence="2" type="ORF">DMH04_00805</name>
</gene>
<name>A0A428ZU12_KIBAR</name>
<evidence type="ECO:0000313" key="3">
    <source>
        <dbReference type="Proteomes" id="UP000287547"/>
    </source>
</evidence>
<feature type="compositionally biased region" description="Basic and acidic residues" evidence="1">
    <location>
        <begin position="31"/>
        <end position="65"/>
    </location>
</feature>
<organism evidence="2 3">
    <name type="scientific">Kibdelosporangium aridum</name>
    <dbReference type="NCBI Taxonomy" id="2030"/>
    <lineage>
        <taxon>Bacteria</taxon>
        <taxon>Bacillati</taxon>
        <taxon>Actinomycetota</taxon>
        <taxon>Actinomycetes</taxon>
        <taxon>Pseudonocardiales</taxon>
        <taxon>Pseudonocardiaceae</taxon>
        <taxon>Kibdelosporangium</taxon>
    </lineage>
</organism>
<dbReference type="RefSeq" id="WP_037256529.1">
    <property type="nucleotide sequence ID" value="NZ_QHKI01000001.1"/>
</dbReference>
<dbReference type="PROSITE" id="PS51257">
    <property type="entry name" value="PROKAR_LIPOPROTEIN"/>
    <property type="match status" value="1"/>
</dbReference>
<protein>
    <submittedName>
        <fullName evidence="2">Uncharacterized protein</fullName>
    </submittedName>
</protein>
<evidence type="ECO:0000256" key="1">
    <source>
        <dbReference type="SAM" id="MobiDB-lite"/>
    </source>
</evidence>
<sequence>MKSRRYAPQTDRVSSPVASSGGTGFIAVACGKDRPDMRRELGHDHGPDDRWPRFEGQDDVKVTGC</sequence>
<evidence type="ECO:0000313" key="2">
    <source>
        <dbReference type="EMBL" id="RSM91569.1"/>
    </source>
</evidence>
<comment type="caution">
    <text evidence="2">The sequence shown here is derived from an EMBL/GenBank/DDBJ whole genome shotgun (WGS) entry which is preliminary data.</text>
</comment>
<reference evidence="2 3" key="1">
    <citation type="submission" date="2018-05" db="EMBL/GenBank/DDBJ databases">
        <title>Evolution of GPA BGCs.</title>
        <authorList>
            <person name="Waglechner N."/>
            <person name="Wright G.D."/>
        </authorList>
    </citation>
    <scope>NUCLEOTIDE SEQUENCE [LARGE SCALE GENOMIC DNA]</scope>
    <source>
        <strain evidence="2 3">A82846</strain>
    </source>
</reference>
<accession>A0A428ZU12</accession>
<proteinExistence type="predicted"/>
<feature type="compositionally biased region" description="Polar residues" evidence="1">
    <location>
        <begin position="11"/>
        <end position="20"/>
    </location>
</feature>
<dbReference type="Proteomes" id="UP000287547">
    <property type="component" value="Unassembled WGS sequence"/>
</dbReference>
<feature type="region of interest" description="Disordered" evidence="1">
    <location>
        <begin position="1"/>
        <end position="65"/>
    </location>
</feature>
<dbReference type="AlphaFoldDB" id="A0A428ZU12"/>